<dbReference type="InterPro" id="IPR002401">
    <property type="entry name" value="Cyt_P450_E_grp-I"/>
</dbReference>
<dbReference type="PANTHER" id="PTHR24282:SF253">
    <property type="entry name" value="11-OXO-BETA-AMYRIN 30-OXIDASE"/>
    <property type="match status" value="1"/>
</dbReference>
<accession>A0A396GGT0</accession>
<evidence type="ECO:0000256" key="4">
    <source>
        <dbReference type="ARBA" id="ARBA00022692"/>
    </source>
</evidence>
<evidence type="ECO:0000313" key="14">
    <source>
        <dbReference type="EMBL" id="RHN40419.1"/>
    </source>
</evidence>
<dbReference type="EC" id="1.14.14.115" evidence="14"/>
<evidence type="ECO:0000256" key="9">
    <source>
        <dbReference type="ARBA" id="ARBA00023033"/>
    </source>
</evidence>
<dbReference type="Gramene" id="rna46567">
    <property type="protein sequence ID" value="RHN40419.1"/>
    <property type="gene ID" value="gene46567"/>
</dbReference>
<keyword evidence="8 11" id="KW-0408">Iron</keyword>
<dbReference type="InterPro" id="IPR017972">
    <property type="entry name" value="Cyt_P450_CS"/>
</dbReference>
<keyword evidence="4 13" id="KW-0812">Transmembrane</keyword>
<dbReference type="PRINTS" id="PR00463">
    <property type="entry name" value="EP450I"/>
</dbReference>
<dbReference type="AlphaFoldDB" id="A0A396GGT0"/>
<evidence type="ECO:0000256" key="10">
    <source>
        <dbReference type="ARBA" id="ARBA00023136"/>
    </source>
</evidence>
<feature type="transmembrane region" description="Helical" evidence="13">
    <location>
        <begin position="102"/>
        <end position="120"/>
    </location>
</feature>
<evidence type="ECO:0000256" key="13">
    <source>
        <dbReference type="SAM" id="Phobius"/>
    </source>
</evidence>
<dbReference type="PRINTS" id="PR00385">
    <property type="entry name" value="P450"/>
</dbReference>
<keyword evidence="3 11" id="KW-0349">Heme</keyword>
<evidence type="ECO:0000256" key="8">
    <source>
        <dbReference type="ARBA" id="ARBA00023004"/>
    </source>
</evidence>
<comment type="cofactor">
    <cofactor evidence="11">
        <name>heme</name>
        <dbReference type="ChEBI" id="CHEBI:30413"/>
    </cofactor>
</comment>
<dbReference type="GO" id="GO:0102375">
    <property type="term" value="F:11-oxo-beta-amyrin 30-oxidase activity"/>
    <property type="evidence" value="ECO:0007669"/>
    <property type="project" value="UniProtKB-EC"/>
</dbReference>
<reference evidence="15" key="1">
    <citation type="journal article" date="2018" name="Nat. Plants">
        <title>Whole-genome landscape of Medicago truncatula symbiotic genes.</title>
        <authorList>
            <person name="Pecrix Y."/>
            <person name="Staton S.E."/>
            <person name="Sallet E."/>
            <person name="Lelandais-Briere C."/>
            <person name="Moreau S."/>
            <person name="Carrere S."/>
            <person name="Blein T."/>
            <person name="Jardinaud M.F."/>
            <person name="Latrasse D."/>
            <person name="Zouine M."/>
            <person name="Zahm M."/>
            <person name="Kreplak J."/>
            <person name="Mayjonade B."/>
            <person name="Satge C."/>
            <person name="Perez M."/>
            <person name="Cauet S."/>
            <person name="Marande W."/>
            <person name="Chantry-Darmon C."/>
            <person name="Lopez-Roques C."/>
            <person name="Bouchez O."/>
            <person name="Berard A."/>
            <person name="Debelle F."/>
            <person name="Munos S."/>
            <person name="Bendahmane A."/>
            <person name="Berges H."/>
            <person name="Niebel A."/>
            <person name="Buitink J."/>
            <person name="Frugier F."/>
            <person name="Benhamed M."/>
            <person name="Crespi M."/>
            <person name="Gouzy J."/>
            <person name="Gamas P."/>
        </authorList>
    </citation>
    <scope>NUCLEOTIDE SEQUENCE [LARGE SCALE GENOMIC DNA]</scope>
    <source>
        <strain evidence="15">cv. Jemalong A17</strain>
    </source>
</reference>
<protein>
    <submittedName>
        <fullName evidence="14">Putative 11-oxo-beta-amyrin 30-oxidase</fullName>
        <ecNumber evidence="14">1.14.14.115</ecNumber>
    </submittedName>
</protein>
<dbReference type="InterPro" id="IPR050665">
    <property type="entry name" value="Cytochrome_P450_Monooxygen"/>
</dbReference>
<comment type="similarity">
    <text evidence="2 12">Belongs to the cytochrome P450 family.</text>
</comment>
<dbReference type="InterPro" id="IPR036396">
    <property type="entry name" value="Cyt_P450_sf"/>
</dbReference>
<evidence type="ECO:0000256" key="12">
    <source>
        <dbReference type="RuleBase" id="RU000461"/>
    </source>
</evidence>
<evidence type="ECO:0000256" key="7">
    <source>
        <dbReference type="ARBA" id="ARBA00023002"/>
    </source>
</evidence>
<comment type="subcellular location">
    <subcellularLocation>
        <location evidence="1">Membrane</location>
        <topology evidence="1">Single-pass membrane protein</topology>
    </subcellularLocation>
</comment>
<evidence type="ECO:0000256" key="11">
    <source>
        <dbReference type="PIRSR" id="PIRSR602401-1"/>
    </source>
</evidence>
<keyword evidence="7 12" id="KW-0560">Oxidoreductase</keyword>
<evidence type="ECO:0000256" key="5">
    <source>
        <dbReference type="ARBA" id="ARBA00022723"/>
    </source>
</evidence>
<dbReference type="GO" id="GO:0005506">
    <property type="term" value="F:iron ion binding"/>
    <property type="evidence" value="ECO:0007669"/>
    <property type="project" value="InterPro"/>
</dbReference>
<feature type="transmembrane region" description="Helical" evidence="13">
    <location>
        <begin position="36"/>
        <end position="60"/>
    </location>
</feature>
<proteinExistence type="inferred from homology"/>
<evidence type="ECO:0000256" key="1">
    <source>
        <dbReference type="ARBA" id="ARBA00004167"/>
    </source>
</evidence>
<evidence type="ECO:0000256" key="2">
    <source>
        <dbReference type="ARBA" id="ARBA00010617"/>
    </source>
</evidence>
<feature type="binding site" description="axial binding residue" evidence="11">
    <location>
        <position position="593"/>
    </location>
    <ligand>
        <name>heme</name>
        <dbReference type="ChEBI" id="CHEBI:30413"/>
    </ligand>
    <ligandPart>
        <name>Fe</name>
        <dbReference type="ChEBI" id="CHEBI:18248"/>
    </ligandPart>
</feature>
<name>A0A396GGT0_MEDTR</name>
<dbReference type="Pfam" id="PF00067">
    <property type="entry name" value="p450"/>
    <property type="match status" value="1"/>
</dbReference>
<sequence>MLSLVFSCSRKLIMFHDTVVIKGFKNLKLYIEKKEICCTGVIDVVGVLLLLALLWLMYVIRVINEIYMFLKVLLYINIYNIFKSGKTKQCLTFLKKNIVYRINAINGASLIFVCVSISKLTKMEVFVFPTTTTIIIFVLTVLLAVIPWHLFNNFWLKPKRFEKLLKAQGLQGEPYKLPFFVDNSKQNYMLRLQHEDKSKFIGLSKEAAPSIFSPFHQTLHKYGNNSFLWEGTIPRVIITDPDQIKDVFNKTEDFPKQKLRPIALYLSVGIVHHEGEKWATHRKIVNPAFHIEKLKGMLPAFSHSCNEMISKWNGLLSSDGTCEIDVWPFLQNLTCDVISRTAFGSSYAEGTKLFQLLKKQGVLLMKELQTNTPLWPLPTTNERMMKEIERDIRDLLEGIIRKREKELRNGETTNDDLLGMLLQSNHAENQGHGNSKSIGMTTQEVIDECKLFYLAGQETTSSLLVWTMVLLGRYPEWQERARQEVLQVFGNQNPNFEGLSQLKIVTMILYEVLRLYPPIIGLVRALRKDLKLGNLLLPGGTQVSLPVHLIHQDQDLWGDDAKKFNPERFSEGIAKATKGQVSYIPFGWGPRICLGQNFALLEAKIAISLLLQNFSFELSPNYVHVPITVLTLQPKNGASIILHKL</sequence>
<dbReference type="CDD" id="cd20642">
    <property type="entry name" value="CYP72"/>
    <property type="match status" value="1"/>
</dbReference>
<dbReference type="Gene3D" id="1.10.630.10">
    <property type="entry name" value="Cytochrome P450"/>
    <property type="match status" value="1"/>
</dbReference>
<gene>
    <name evidence="14" type="ORF">MtrunA17_Chr8g0354531</name>
</gene>
<evidence type="ECO:0000256" key="3">
    <source>
        <dbReference type="ARBA" id="ARBA00022617"/>
    </source>
</evidence>
<evidence type="ECO:0000256" key="6">
    <source>
        <dbReference type="ARBA" id="ARBA00022989"/>
    </source>
</evidence>
<keyword evidence="6 13" id="KW-1133">Transmembrane helix</keyword>
<dbReference type="FunFam" id="1.10.630.10:FF:000029">
    <property type="entry name" value="Cytochrome P450 734A1"/>
    <property type="match status" value="1"/>
</dbReference>
<evidence type="ECO:0000313" key="15">
    <source>
        <dbReference type="Proteomes" id="UP000265566"/>
    </source>
</evidence>
<dbReference type="PROSITE" id="PS00086">
    <property type="entry name" value="CYTOCHROME_P450"/>
    <property type="match status" value="1"/>
</dbReference>
<dbReference type="Proteomes" id="UP000265566">
    <property type="component" value="Chromosome 8"/>
</dbReference>
<keyword evidence="5 11" id="KW-0479">Metal-binding</keyword>
<keyword evidence="10 13" id="KW-0472">Membrane</keyword>
<dbReference type="GO" id="GO:0020037">
    <property type="term" value="F:heme binding"/>
    <property type="evidence" value="ECO:0007669"/>
    <property type="project" value="InterPro"/>
</dbReference>
<dbReference type="SUPFAM" id="SSF48264">
    <property type="entry name" value="Cytochrome P450"/>
    <property type="match status" value="1"/>
</dbReference>
<comment type="caution">
    <text evidence="14">The sequence shown here is derived from an EMBL/GenBank/DDBJ whole genome shotgun (WGS) entry which is preliminary data.</text>
</comment>
<organism evidence="14 15">
    <name type="scientific">Medicago truncatula</name>
    <name type="common">Barrel medic</name>
    <name type="synonym">Medicago tribuloides</name>
    <dbReference type="NCBI Taxonomy" id="3880"/>
    <lineage>
        <taxon>Eukaryota</taxon>
        <taxon>Viridiplantae</taxon>
        <taxon>Streptophyta</taxon>
        <taxon>Embryophyta</taxon>
        <taxon>Tracheophyta</taxon>
        <taxon>Spermatophyta</taxon>
        <taxon>Magnoliopsida</taxon>
        <taxon>eudicotyledons</taxon>
        <taxon>Gunneridae</taxon>
        <taxon>Pentapetalae</taxon>
        <taxon>rosids</taxon>
        <taxon>fabids</taxon>
        <taxon>Fabales</taxon>
        <taxon>Fabaceae</taxon>
        <taxon>Papilionoideae</taxon>
        <taxon>50 kb inversion clade</taxon>
        <taxon>NPAAA clade</taxon>
        <taxon>Hologalegina</taxon>
        <taxon>IRL clade</taxon>
        <taxon>Trifolieae</taxon>
        <taxon>Medicago</taxon>
    </lineage>
</organism>
<keyword evidence="9 12" id="KW-0503">Monooxygenase</keyword>
<feature type="transmembrane region" description="Helical" evidence="13">
    <location>
        <begin position="126"/>
        <end position="151"/>
    </location>
</feature>
<dbReference type="EMBL" id="PSQE01000008">
    <property type="protein sequence ID" value="RHN40419.1"/>
    <property type="molecule type" value="Genomic_DNA"/>
</dbReference>
<dbReference type="GO" id="GO:0016020">
    <property type="term" value="C:membrane"/>
    <property type="evidence" value="ECO:0007669"/>
    <property type="project" value="UniProtKB-SubCell"/>
</dbReference>
<dbReference type="InterPro" id="IPR001128">
    <property type="entry name" value="Cyt_P450"/>
</dbReference>
<dbReference type="PANTHER" id="PTHR24282">
    <property type="entry name" value="CYTOCHROME P450 FAMILY MEMBER"/>
    <property type="match status" value="1"/>
</dbReference>